<feature type="domain" description="Cytidyltransferase-like" evidence="2">
    <location>
        <begin position="95"/>
        <end position="200"/>
    </location>
</feature>
<proteinExistence type="predicted"/>
<evidence type="ECO:0000313" key="3">
    <source>
        <dbReference type="EMBL" id="AIR93495.1"/>
    </source>
</evidence>
<dbReference type="Gene3D" id="3.40.50.620">
    <property type="entry name" value="HUPs"/>
    <property type="match status" value="1"/>
</dbReference>
<feature type="region of interest" description="Disordered" evidence="1">
    <location>
        <begin position="1"/>
        <end position="38"/>
    </location>
</feature>
<dbReference type="GO" id="GO:0016740">
    <property type="term" value="F:transferase activity"/>
    <property type="evidence" value="ECO:0007669"/>
    <property type="project" value="UniProtKB-KW"/>
</dbReference>
<dbReference type="InterPro" id="IPR014729">
    <property type="entry name" value="Rossmann-like_a/b/a_fold"/>
</dbReference>
<dbReference type="GeneID" id="26640214"/>
<keyword evidence="4" id="KW-1185">Reference proteome</keyword>
<dbReference type="Proteomes" id="UP000207741">
    <property type="component" value="Segment"/>
</dbReference>
<evidence type="ECO:0000259" key="2">
    <source>
        <dbReference type="Pfam" id="PF01467"/>
    </source>
</evidence>
<feature type="compositionally biased region" description="Basic and acidic residues" evidence="1">
    <location>
        <begin position="69"/>
        <end position="90"/>
    </location>
</feature>
<dbReference type="SUPFAM" id="SSF52374">
    <property type="entry name" value="Nucleotidylyl transferase"/>
    <property type="match status" value="1"/>
</dbReference>
<organism evidence="3 4">
    <name type="scientific">Prochlorococcus phage P-TIM68</name>
    <dbReference type="NCBI Taxonomy" id="1542477"/>
    <lineage>
        <taxon>Viruses</taxon>
        <taxon>Duplodnaviria</taxon>
        <taxon>Heunggongvirae</taxon>
        <taxon>Uroviricota</taxon>
        <taxon>Caudoviricetes</taxon>
        <taxon>Pantevenvirales</taxon>
        <taxon>Kyanoviridae</taxon>
        <taxon>Haifavirus</taxon>
        <taxon>Haifavirus tim68</taxon>
    </lineage>
</organism>
<dbReference type="RefSeq" id="YP_009213670.1">
    <property type="nucleotide sequence ID" value="NC_028955.1"/>
</dbReference>
<dbReference type="KEGG" id="vg:26640214"/>
<dbReference type="Pfam" id="PF01467">
    <property type="entry name" value="CTP_transf_like"/>
    <property type="match status" value="1"/>
</dbReference>
<protein>
    <submittedName>
        <fullName evidence="3">Putative cytitidyltransferase</fullName>
    </submittedName>
</protein>
<accession>A0A0K0KVK0</accession>
<evidence type="ECO:0000256" key="1">
    <source>
        <dbReference type="SAM" id="MobiDB-lite"/>
    </source>
</evidence>
<dbReference type="InterPro" id="IPR004821">
    <property type="entry name" value="Cyt_trans-like"/>
</dbReference>
<dbReference type="EMBL" id="KM359505">
    <property type="protein sequence ID" value="AIR93495.1"/>
    <property type="molecule type" value="Genomic_DNA"/>
</dbReference>
<feature type="compositionally biased region" description="Polar residues" evidence="1">
    <location>
        <begin position="1"/>
        <end position="19"/>
    </location>
</feature>
<sequence length="401" mass="45319">MKSFTSFFTEARVSQASQQAERRGLTGDGHGNWMDKEGKVVAKTEKGRLVFFDRKVAAPQQEAPKQVKKAKEDDTKSEKPKDDETKTDRGEITLVFGRFNPPTIGHQKLLDKAKKAAGKGVLRIYPSRSQDAKKNPLDTDTKYDMMQQMFPSHADNIVNDPNSKTIFDVLKKAYGDGYSDVNIVVGGDRVKEFDKLASEYNGKLYNFNSVKTISAGDRDADAEGVEGMSASKMRKAAAENDFETFRKGVPQSLDDKVAKQLFNTVKKQMNVKEGWHMWEIAPKFDWKNLRENYVSGKIFNVNQLVENLNTGLVGKVIRRGTNYLICVTEDGMMFKSWIKDLTEKKKIKLAAETGIYGVPSDQREVGTSAQRRYAQSMVPGQQEILNFDIKEFLNKYRKKSS</sequence>
<feature type="region of interest" description="Disordered" evidence="1">
    <location>
        <begin position="53"/>
        <end position="90"/>
    </location>
</feature>
<dbReference type="OrthoDB" id="6875at10239"/>
<name>A0A0K0KVK0_9CAUD</name>
<keyword evidence="3" id="KW-0808">Transferase</keyword>
<reference evidence="4" key="1">
    <citation type="submission" date="2014-08" db="EMBL/GenBank/DDBJ databases">
        <authorList>
            <person name="Edwards T."/>
        </authorList>
    </citation>
    <scope>NUCLEOTIDE SEQUENCE [LARGE SCALE GENOMIC DNA]</scope>
</reference>
<evidence type="ECO:0000313" key="4">
    <source>
        <dbReference type="Proteomes" id="UP000207741"/>
    </source>
</evidence>